<dbReference type="Pfam" id="PF00005">
    <property type="entry name" value="ABC_tran"/>
    <property type="match status" value="1"/>
</dbReference>
<evidence type="ECO:0000256" key="4">
    <source>
        <dbReference type="SAM" id="MobiDB-lite"/>
    </source>
</evidence>
<evidence type="ECO:0000259" key="5">
    <source>
        <dbReference type="PROSITE" id="PS50893"/>
    </source>
</evidence>
<dbReference type="GO" id="GO:0016887">
    <property type="term" value="F:ATP hydrolysis activity"/>
    <property type="evidence" value="ECO:0007669"/>
    <property type="project" value="InterPro"/>
</dbReference>
<evidence type="ECO:0000256" key="2">
    <source>
        <dbReference type="ARBA" id="ARBA00022741"/>
    </source>
</evidence>
<evidence type="ECO:0000256" key="3">
    <source>
        <dbReference type="ARBA" id="ARBA00022840"/>
    </source>
</evidence>
<dbReference type="GO" id="GO:0016020">
    <property type="term" value="C:membrane"/>
    <property type="evidence" value="ECO:0007669"/>
    <property type="project" value="InterPro"/>
</dbReference>
<keyword evidence="2" id="KW-0547">Nucleotide-binding</keyword>
<comment type="caution">
    <text evidence="6">The sequence shown here is derived from an EMBL/GenBank/DDBJ whole genome shotgun (WGS) entry which is preliminary data.</text>
</comment>
<dbReference type="STRING" id="3076.A0A2P6TE01"/>
<dbReference type="Gene3D" id="3.40.50.300">
    <property type="entry name" value="P-loop containing nucleotide triphosphate hydrolases"/>
    <property type="match status" value="1"/>
</dbReference>
<evidence type="ECO:0000256" key="1">
    <source>
        <dbReference type="ARBA" id="ARBA00022448"/>
    </source>
</evidence>
<dbReference type="GO" id="GO:0005524">
    <property type="term" value="F:ATP binding"/>
    <property type="evidence" value="ECO:0007669"/>
    <property type="project" value="UniProtKB-KW"/>
</dbReference>
<dbReference type="InterPro" id="IPR050095">
    <property type="entry name" value="ECF_ABC_transporter_ATP-bd"/>
</dbReference>
<dbReference type="CDD" id="cd03225">
    <property type="entry name" value="ABC_cobalt_CbiO_domain1"/>
    <property type="match status" value="1"/>
</dbReference>
<dbReference type="InterPro" id="IPR015856">
    <property type="entry name" value="ABC_transpr_CbiO/EcfA_su"/>
</dbReference>
<feature type="region of interest" description="Disordered" evidence="4">
    <location>
        <begin position="83"/>
        <end position="105"/>
    </location>
</feature>
<dbReference type="SUPFAM" id="SSF52540">
    <property type="entry name" value="P-loop containing nucleoside triphosphate hydrolases"/>
    <property type="match status" value="1"/>
</dbReference>
<dbReference type="EMBL" id="LHPG02000021">
    <property type="protein sequence ID" value="PRW20876.1"/>
    <property type="molecule type" value="Genomic_DNA"/>
</dbReference>
<dbReference type="OrthoDB" id="10255969at2759"/>
<keyword evidence="3" id="KW-0067">ATP-binding</keyword>
<gene>
    <name evidence="6" type="ORF">C2E21_8627</name>
</gene>
<dbReference type="PANTHER" id="PTHR43553:SF1">
    <property type="entry name" value="ABC TRANSPORTER I FAMILY MEMBER 11, CHLOROPLASTIC"/>
    <property type="match status" value="1"/>
</dbReference>
<dbReference type="PROSITE" id="PS50893">
    <property type="entry name" value="ABC_TRANSPORTER_2"/>
    <property type="match status" value="1"/>
</dbReference>
<dbReference type="InterPro" id="IPR003439">
    <property type="entry name" value="ABC_transporter-like_ATP-bd"/>
</dbReference>
<accession>A0A2P6TE01</accession>
<feature type="compositionally biased region" description="Low complexity" evidence="4">
    <location>
        <begin position="94"/>
        <end position="103"/>
    </location>
</feature>
<name>A0A2P6TE01_CHLSO</name>
<dbReference type="GO" id="GO:0042626">
    <property type="term" value="F:ATPase-coupled transmembrane transporter activity"/>
    <property type="evidence" value="ECO:0007669"/>
    <property type="project" value="TreeGrafter"/>
</dbReference>
<evidence type="ECO:0000313" key="7">
    <source>
        <dbReference type="Proteomes" id="UP000239899"/>
    </source>
</evidence>
<reference evidence="6 7" key="1">
    <citation type="journal article" date="2018" name="Plant J.">
        <title>Genome sequences of Chlorella sorokiniana UTEX 1602 and Micractinium conductrix SAG 241.80: implications to maltose excretion by a green alga.</title>
        <authorList>
            <person name="Arriola M.B."/>
            <person name="Velmurugan N."/>
            <person name="Zhang Y."/>
            <person name="Plunkett M.H."/>
            <person name="Hondzo H."/>
            <person name="Barney B.M."/>
        </authorList>
    </citation>
    <scope>NUCLEOTIDE SEQUENCE [LARGE SCALE GENOMIC DNA]</scope>
    <source>
        <strain evidence="7">UTEX 1602</strain>
    </source>
</reference>
<protein>
    <submittedName>
        <fullName evidence="6">ABC transporter I family member chloroplastic</fullName>
    </submittedName>
</protein>
<sequence length="399" mass="41901">MSSKLLKSQLHSVIRQRIDKREGSSGGKGKKQGKRAAKRAKKQPPTEEQQAQTLAANLKYFARTTEARGAAADLVSEALAKKGFKPRPKPAAPQPSKAAQAAAGEEEKSLVAAAAASSSGGSAPQQGETLADVMGNIMQQLMAMQQQGPAGSTAAHLHVADLGYQPPGAPAPLLTDVSMSLPPNQLGLVFGRSGAGKTTLLQLVAGLAQPSSGSISFSGPAAAAAAAIPGNGAAAAGGALPSEARMAQAGLVFQFPERHFIGRTMSAELTVGWPLAPEQVLERQALAVRTHQVLAAVGLEELPLDVPLAHLSDGYKRRVALAVQLVRRPRLLLLDEPLAGLDWRTRHELIDLLKKLKAECTMLVVSHDLRELAPLVDAAWEMRPGGRLEVSSPDRLPML</sequence>
<proteinExistence type="predicted"/>
<feature type="region of interest" description="Disordered" evidence="4">
    <location>
        <begin position="1"/>
        <end position="54"/>
    </location>
</feature>
<dbReference type="InterPro" id="IPR003593">
    <property type="entry name" value="AAA+_ATPase"/>
</dbReference>
<keyword evidence="7" id="KW-1185">Reference proteome</keyword>
<dbReference type="SMART" id="SM00382">
    <property type="entry name" value="AAA"/>
    <property type="match status" value="1"/>
</dbReference>
<feature type="compositionally biased region" description="Basic residues" evidence="4">
    <location>
        <begin position="28"/>
        <end position="42"/>
    </location>
</feature>
<dbReference type="GO" id="GO:0009941">
    <property type="term" value="C:chloroplast envelope"/>
    <property type="evidence" value="ECO:0007669"/>
    <property type="project" value="TreeGrafter"/>
</dbReference>
<dbReference type="PANTHER" id="PTHR43553">
    <property type="entry name" value="HEAVY METAL TRANSPORTER"/>
    <property type="match status" value="1"/>
</dbReference>
<feature type="compositionally biased region" description="Polar residues" evidence="4">
    <location>
        <begin position="1"/>
        <end position="11"/>
    </location>
</feature>
<evidence type="ECO:0000313" key="6">
    <source>
        <dbReference type="EMBL" id="PRW20876.1"/>
    </source>
</evidence>
<keyword evidence="1" id="KW-0813">Transport</keyword>
<dbReference type="Proteomes" id="UP000239899">
    <property type="component" value="Unassembled WGS sequence"/>
</dbReference>
<feature type="domain" description="ABC transporter" evidence="5">
    <location>
        <begin position="157"/>
        <end position="399"/>
    </location>
</feature>
<dbReference type="InterPro" id="IPR027417">
    <property type="entry name" value="P-loop_NTPase"/>
</dbReference>
<organism evidence="6 7">
    <name type="scientific">Chlorella sorokiniana</name>
    <name type="common">Freshwater green alga</name>
    <dbReference type="NCBI Taxonomy" id="3076"/>
    <lineage>
        <taxon>Eukaryota</taxon>
        <taxon>Viridiplantae</taxon>
        <taxon>Chlorophyta</taxon>
        <taxon>core chlorophytes</taxon>
        <taxon>Trebouxiophyceae</taxon>
        <taxon>Chlorellales</taxon>
        <taxon>Chlorellaceae</taxon>
        <taxon>Chlorella clade</taxon>
        <taxon>Chlorella</taxon>
    </lineage>
</organism>
<dbReference type="AlphaFoldDB" id="A0A2P6TE01"/>